<evidence type="ECO:0000313" key="3">
    <source>
        <dbReference type="Proteomes" id="UP000027997"/>
    </source>
</evidence>
<dbReference type="EMBL" id="JOJP01000001">
    <property type="protein sequence ID" value="KEI73284.1"/>
    <property type="molecule type" value="Genomic_DNA"/>
</dbReference>
<feature type="region of interest" description="Disordered" evidence="1">
    <location>
        <begin position="132"/>
        <end position="158"/>
    </location>
</feature>
<sequence>MPDISLHFKAACSHSWLTNSKSMLPCRALKAFGAGLKALFGKYKVTITEQTKNLIRQHPNSYFAKETRHLCSWYIQPVSPRTNITIRYNSERPPAYDEVAPASQREYASNGFVMPNERGEFPPRYTPIALPSYKVERDNLSPPPYENTTSNPLEPAHT</sequence>
<evidence type="ECO:0000313" key="2">
    <source>
        <dbReference type="EMBL" id="KEI73284.1"/>
    </source>
</evidence>
<dbReference type="Proteomes" id="UP000027997">
    <property type="component" value="Unassembled WGS sequence"/>
</dbReference>
<dbReference type="RefSeq" id="WP_020581817.1">
    <property type="nucleotide sequence ID" value="NZ_JOJP01000001.1"/>
</dbReference>
<reference evidence="2 3" key="1">
    <citation type="submission" date="2014-06" db="EMBL/GenBank/DDBJ databases">
        <title>Whole Genome Sequences of Three Symbiotic Endozoicomonas Bacteria.</title>
        <authorList>
            <person name="Neave M.J."/>
            <person name="Apprill A."/>
            <person name="Voolstra C.R."/>
        </authorList>
    </citation>
    <scope>NUCLEOTIDE SEQUENCE [LARGE SCALE GENOMIC DNA]</scope>
    <source>
        <strain evidence="2 3">DSM 22380</strain>
    </source>
</reference>
<comment type="caution">
    <text evidence="2">The sequence shown here is derived from an EMBL/GenBank/DDBJ whole genome shotgun (WGS) entry which is preliminary data.</text>
</comment>
<accession>A0A081KGK8</accession>
<organism evidence="2 3">
    <name type="scientific">Endozoicomonas elysicola</name>
    <dbReference type="NCBI Taxonomy" id="305900"/>
    <lineage>
        <taxon>Bacteria</taxon>
        <taxon>Pseudomonadati</taxon>
        <taxon>Pseudomonadota</taxon>
        <taxon>Gammaproteobacteria</taxon>
        <taxon>Oceanospirillales</taxon>
        <taxon>Endozoicomonadaceae</taxon>
        <taxon>Endozoicomonas</taxon>
    </lineage>
</organism>
<proteinExistence type="predicted"/>
<dbReference type="STRING" id="305900.GV64_23485"/>
<evidence type="ECO:0000256" key="1">
    <source>
        <dbReference type="SAM" id="MobiDB-lite"/>
    </source>
</evidence>
<name>A0A081KGK8_9GAMM</name>
<dbReference type="AlphaFoldDB" id="A0A081KGK8"/>
<keyword evidence="3" id="KW-1185">Reference proteome</keyword>
<gene>
    <name evidence="2" type="ORF">GV64_23485</name>
</gene>
<protein>
    <submittedName>
        <fullName evidence="2">Uncharacterized protein</fullName>
    </submittedName>
</protein>